<protein>
    <recommendedName>
        <fullName evidence="2">AraC-type arabinose-binding/dimerisation domain-containing protein</fullName>
    </recommendedName>
</protein>
<sequence>MKPYRKFENFQIRWKEALGRLECPYLYRWTFLFFGFSLRIHHWLRSDDRRFFHDHGCNLISIILKGRYKNVTPNGTKEVKAGSIWFAKAEARHYLDIPKEGAWTLLVCGRKYRNWGFWDKENHMLRPLEYFHRYGIIQDENY</sequence>
<gene>
    <name evidence="1" type="ORF">LCGC14_1608700</name>
</gene>
<dbReference type="EMBL" id="LAZR01012997">
    <property type="protein sequence ID" value="KKM24080.1"/>
    <property type="molecule type" value="Genomic_DNA"/>
</dbReference>
<dbReference type="InterPro" id="IPR011051">
    <property type="entry name" value="RmlC_Cupin_sf"/>
</dbReference>
<reference evidence="1" key="1">
    <citation type="journal article" date="2015" name="Nature">
        <title>Complex archaea that bridge the gap between prokaryotes and eukaryotes.</title>
        <authorList>
            <person name="Spang A."/>
            <person name="Saw J.H."/>
            <person name="Jorgensen S.L."/>
            <person name="Zaremba-Niedzwiedzka K."/>
            <person name="Martijn J."/>
            <person name="Lind A.E."/>
            <person name="van Eijk R."/>
            <person name="Schleper C."/>
            <person name="Guy L."/>
            <person name="Ettema T.J."/>
        </authorList>
    </citation>
    <scope>NUCLEOTIDE SEQUENCE</scope>
</reference>
<accession>A0A0F9L985</accession>
<comment type="caution">
    <text evidence="1">The sequence shown here is derived from an EMBL/GenBank/DDBJ whole genome shotgun (WGS) entry which is preliminary data.</text>
</comment>
<organism evidence="1">
    <name type="scientific">marine sediment metagenome</name>
    <dbReference type="NCBI Taxonomy" id="412755"/>
    <lineage>
        <taxon>unclassified sequences</taxon>
        <taxon>metagenomes</taxon>
        <taxon>ecological metagenomes</taxon>
    </lineage>
</organism>
<dbReference type="SUPFAM" id="SSF51182">
    <property type="entry name" value="RmlC-like cupins"/>
    <property type="match status" value="1"/>
</dbReference>
<proteinExistence type="predicted"/>
<evidence type="ECO:0000313" key="1">
    <source>
        <dbReference type="EMBL" id="KKM24080.1"/>
    </source>
</evidence>
<dbReference type="AlphaFoldDB" id="A0A0F9L985"/>
<evidence type="ECO:0008006" key="2">
    <source>
        <dbReference type="Google" id="ProtNLM"/>
    </source>
</evidence>
<name>A0A0F9L985_9ZZZZ</name>